<dbReference type="Gene3D" id="2.60.120.260">
    <property type="entry name" value="Galactose-binding domain-like"/>
    <property type="match status" value="1"/>
</dbReference>
<dbReference type="PANTHER" id="PTHR48098">
    <property type="entry name" value="ENTEROCHELIN ESTERASE-RELATED"/>
    <property type="match status" value="1"/>
</dbReference>
<accession>A0A0S4N2T1</accession>
<gene>
    <name evidence="2" type="ORF">JGI4_01021</name>
    <name evidence="1" type="ORF">JGI8_01492</name>
</gene>
<organism evidence="2 3">
    <name type="scientific">Candidatus Kryptonium thompsonii</name>
    <dbReference type="NCBI Taxonomy" id="1633631"/>
    <lineage>
        <taxon>Bacteria</taxon>
        <taxon>Pseudomonadati</taxon>
        <taxon>Candidatus Kryptoniota</taxon>
        <taxon>Candidatus Kryptonium</taxon>
    </lineage>
</organism>
<sequence>MKIFLTSLLILFLWGCGGNTKQKIDNGHSAEKIELSGKWLFRIGDAENWSEEKIDEFGWVEIVVPSQWEKQGYNFDGVAWYRKHVKIPSQFKNKKLYLYLGKIDDNDKVYFNGELIGSTRGWTFERIYFIPNDLIKYDNDNVIAVRVEDLGLGGGIYEGPTLIVSRDELWQMKNEKKKFASQDEYNAVFLTVKMMDSLLTRGNLSSYLAFLSLKFRENEKTYTLWKRDLNQISSFLTDNRYSIDYVDFKVYHSPENDSILIADYVRLIKDTAGVLKFSDEQIRYFKFENGSLLEIGNNSRFFRVGFFSRWLQEERYFYVYLPPSYDIDIKKRYPVLYLLHGYGGSDESWKYDNINSVVDSLIKIGKIVEMIIIMPDADSSFYANSKHRKRMYEQYIVDDLINYVDATFRTIPHRETRAIDGVSMGGFGSMLLGFKYFDKFISIGSMMGALEIPFERVKDKKHIHNGDSIYWYSIQPTSIAQELTPQHFDSLNIFFYVGDKDWLKDSNLKMHEILKSKGVKHEFKIYPGEHNRDFWFSHFVENLIFHSNNFLKSKYVKIKETLKTR</sequence>
<dbReference type="Proteomes" id="UP000182200">
    <property type="component" value="Unassembled WGS sequence"/>
</dbReference>
<accession>A0A0P1M915</accession>
<dbReference type="InterPro" id="IPR050583">
    <property type="entry name" value="Mycobacterial_A85_antigen"/>
</dbReference>
<dbReference type="InterPro" id="IPR000801">
    <property type="entry name" value="Esterase-like"/>
</dbReference>
<accession>A0A0P1NU95</accession>
<name>A0A0P1LBF4_9BACT</name>
<evidence type="ECO:0000313" key="1">
    <source>
        <dbReference type="EMBL" id="CUS90953.1"/>
    </source>
</evidence>
<evidence type="ECO:0000313" key="3">
    <source>
        <dbReference type="Proteomes" id="UP000182011"/>
    </source>
</evidence>
<dbReference type="SUPFAM" id="SSF53474">
    <property type="entry name" value="alpha/beta-Hydrolases"/>
    <property type="match status" value="1"/>
</dbReference>
<reference evidence="1 4" key="2">
    <citation type="submission" date="2015-11" db="EMBL/GenBank/DDBJ databases">
        <authorList>
            <person name="Varghese N."/>
        </authorList>
    </citation>
    <scope>NUCLEOTIDE SEQUENCE [LARGE SCALE GENOMIC DNA]</scope>
    <source>
        <strain evidence="1 4">JGI-8</strain>
    </source>
</reference>
<dbReference type="EMBL" id="FAOP01000004">
    <property type="protein sequence ID" value="CUU04447.1"/>
    <property type="molecule type" value="Genomic_DNA"/>
</dbReference>
<protein>
    <submittedName>
        <fullName evidence="2">Enterochelin esterase</fullName>
    </submittedName>
</protein>
<dbReference type="SUPFAM" id="SSF49785">
    <property type="entry name" value="Galactose-binding domain-like"/>
    <property type="match status" value="1"/>
</dbReference>
<accession>A0A0P1LBF4</accession>
<dbReference type="Gene3D" id="3.40.50.1820">
    <property type="entry name" value="alpha/beta hydrolase"/>
    <property type="match status" value="1"/>
</dbReference>
<dbReference type="GO" id="GO:0016747">
    <property type="term" value="F:acyltransferase activity, transferring groups other than amino-acyl groups"/>
    <property type="evidence" value="ECO:0007669"/>
    <property type="project" value="TreeGrafter"/>
</dbReference>
<keyword evidence="4" id="KW-1185">Reference proteome</keyword>
<dbReference type="Proteomes" id="UP000182011">
    <property type="component" value="Unassembled WGS sequence"/>
</dbReference>
<dbReference type="InterPro" id="IPR029058">
    <property type="entry name" value="AB_hydrolase_fold"/>
</dbReference>
<evidence type="ECO:0000313" key="2">
    <source>
        <dbReference type="EMBL" id="CUU04447.1"/>
    </source>
</evidence>
<dbReference type="AlphaFoldDB" id="A0A0P1LBF4"/>
<dbReference type="InterPro" id="IPR008979">
    <property type="entry name" value="Galactose-bd-like_sf"/>
</dbReference>
<dbReference type="Pfam" id="PF00756">
    <property type="entry name" value="Esterase"/>
    <property type="match status" value="1"/>
</dbReference>
<dbReference type="PANTHER" id="PTHR48098:SF1">
    <property type="entry name" value="DIACYLGLYCEROL ACYLTRANSFERASE_MYCOLYLTRANSFERASE AG85A"/>
    <property type="match status" value="1"/>
</dbReference>
<dbReference type="OrthoDB" id="9764953at2"/>
<dbReference type="RefSeq" id="WP_075447056.1">
    <property type="nucleotide sequence ID" value="NZ_CZVI01000022.1"/>
</dbReference>
<evidence type="ECO:0000313" key="4">
    <source>
        <dbReference type="Proteomes" id="UP000182200"/>
    </source>
</evidence>
<dbReference type="STRING" id="1633631.GCA_001442925_01020"/>
<reference evidence="2 3" key="1">
    <citation type="submission" date="2015-11" db="EMBL/GenBank/DDBJ databases">
        <authorList>
            <person name="Zhang Y."/>
            <person name="Guo Z."/>
        </authorList>
    </citation>
    <scope>NUCLEOTIDE SEQUENCE [LARGE SCALE GENOMIC DNA]</scope>
    <source>
        <strain evidence="2">JGI-4</strain>
    </source>
</reference>
<proteinExistence type="predicted"/>
<dbReference type="EMBL" id="CZVI01000022">
    <property type="protein sequence ID" value="CUS90953.1"/>
    <property type="molecule type" value="Genomic_DNA"/>
</dbReference>